<dbReference type="PANTHER" id="PTHR43316:SF3">
    <property type="entry name" value="HALOACID DEHALOGENASE, TYPE II (AFU_ORTHOLOGUE AFUA_2G07750)-RELATED"/>
    <property type="match status" value="1"/>
</dbReference>
<feature type="compositionally biased region" description="Low complexity" evidence="2">
    <location>
        <begin position="29"/>
        <end position="40"/>
    </location>
</feature>
<dbReference type="PANTHER" id="PTHR43316">
    <property type="entry name" value="HYDROLASE, HALOACID DELAHOGENASE-RELATED"/>
    <property type="match status" value="1"/>
</dbReference>
<proteinExistence type="predicted"/>
<evidence type="ECO:0000313" key="4">
    <source>
        <dbReference type="Proteomes" id="UP000001685"/>
    </source>
</evidence>
<evidence type="ECO:0000256" key="1">
    <source>
        <dbReference type="ARBA" id="ARBA00022801"/>
    </source>
</evidence>
<dbReference type="Gene3D" id="3.40.50.1000">
    <property type="entry name" value="HAD superfamily/HAD-like"/>
    <property type="match status" value="1"/>
</dbReference>
<dbReference type="PATRIC" id="fig|455632.4.peg.2561"/>
<dbReference type="InterPro" id="IPR006328">
    <property type="entry name" value="2-HAD"/>
</dbReference>
<dbReference type="Proteomes" id="UP000001685">
    <property type="component" value="Chromosome"/>
</dbReference>
<accession>B1W2I1</accession>
<evidence type="ECO:0000313" key="3">
    <source>
        <dbReference type="EMBL" id="BAG19345.1"/>
    </source>
</evidence>
<dbReference type="Pfam" id="PF00702">
    <property type="entry name" value="Hydrolase"/>
    <property type="match status" value="1"/>
</dbReference>
<dbReference type="InterPro" id="IPR036412">
    <property type="entry name" value="HAD-like_sf"/>
</dbReference>
<dbReference type="NCBIfam" id="TIGR01428">
    <property type="entry name" value="HAD_type_II"/>
    <property type="match status" value="1"/>
</dbReference>
<name>B1W2I1_STRGG</name>
<dbReference type="eggNOG" id="COG1011">
    <property type="taxonomic scope" value="Bacteria"/>
</dbReference>
<keyword evidence="1" id="KW-0378">Hydrolase</keyword>
<dbReference type="Gene3D" id="1.10.150.750">
    <property type="match status" value="1"/>
</dbReference>
<sequence length="267" mass="27427">MAELKIDAVVFDVLGTLVDEPAGLRAGLRALAPPSDTPSPGAGGPGAGGLGAGGAPGTAGAAGRAGKADGAESAGPGTERLLLLWQRHIEREQRRVLDGDRPYLPSDLLDREAAGVVAEAAGVEDPAAVEALARSARRLPPWPDTVAGLARIGGGFPLIGLSNASRTALLQLNAHAGLRWHQALSAEDARTYKPDPAVYRLAVTGSGAPPERLLMVAAHAWDLRGAQALGLRTAYVARPVGDPPTAADRFDLHARDLTDLAEQLGLS</sequence>
<dbReference type="InterPro" id="IPR006439">
    <property type="entry name" value="HAD-SF_hydro_IA"/>
</dbReference>
<dbReference type="SUPFAM" id="SSF56784">
    <property type="entry name" value="HAD-like"/>
    <property type="match status" value="1"/>
</dbReference>
<gene>
    <name evidence="3" type="ordered locus">SGR_2516</name>
</gene>
<feature type="compositionally biased region" description="Gly residues" evidence="2">
    <location>
        <begin position="41"/>
        <end position="57"/>
    </location>
</feature>
<dbReference type="GO" id="GO:0019120">
    <property type="term" value="F:hydrolase activity, acting on acid halide bonds, in C-halide compounds"/>
    <property type="evidence" value="ECO:0007669"/>
    <property type="project" value="InterPro"/>
</dbReference>
<protein>
    <submittedName>
        <fullName evidence="3">2-haloalkanoic acid dehalogenase</fullName>
    </submittedName>
</protein>
<dbReference type="EMBL" id="AP009493">
    <property type="protein sequence ID" value="BAG19345.1"/>
    <property type="molecule type" value="Genomic_DNA"/>
</dbReference>
<reference evidence="4" key="1">
    <citation type="journal article" date="2008" name="J. Bacteriol.">
        <title>Genome sequence of the streptomycin-producing microorganism Streptomyces griseus IFO 13350.</title>
        <authorList>
            <person name="Ohnishi Y."/>
            <person name="Ishikawa J."/>
            <person name="Hara H."/>
            <person name="Suzuki H."/>
            <person name="Ikenoya M."/>
            <person name="Ikeda H."/>
            <person name="Yamashita A."/>
            <person name="Hattori M."/>
            <person name="Horinouchi S."/>
        </authorList>
    </citation>
    <scope>NUCLEOTIDE SEQUENCE [LARGE SCALE GENOMIC DNA]</scope>
    <source>
        <strain evidence="4">JCM 4626 / NBRC 13350</strain>
    </source>
</reference>
<dbReference type="KEGG" id="sgr:SGR_2516"/>
<feature type="region of interest" description="Disordered" evidence="2">
    <location>
        <begin position="29"/>
        <end position="75"/>
    </location>
</feature>
<dbReference type="InterPro" id="IPR023214">
    <property type="entry name" value="HAD_sf"/>
</dbReference>
<dbReference type="AlphaFoldDB" id="B1W2I1"/>
<dbReference type="NCBIfam" id="TIGR01493">
    <property type="entry name" value="HAD-SF-IA-v2"/>
    <property type="match status" value="1"/>
</dbReference>
<evidence type="ECO:0000256" key="2">
    <source>
        <dbReference type="SAM" id="MobiDB-lite"/>
    </source>
</evidence>
<dbReference type="RefSeq" id="WP_012379258.1">
    <property type="nucleotide sequence ID" value="NC_010572.1"/>
</dbReference>
<organism evidence="3 4">
    <name type="scientific">Streptomyces griseus subsp. griseus (strain JCM 4626 / CBS 651.72 / NBRC 13350 / KCC S-0626 / ISP 5235)</name>
    <dbReference type="NCBI Taxonomy" id="455632"/>
    <lineage>
        <taxon>Bacteria</taxon>
        <taxon>Bacillati</taxon>
        <taxon>Actinomycetota</taxon>
        <taxon>Actinomycetes</taxon>
        <taxon>Kitasatosporales</taxon>
        <taxon>Streptomycetaceae</taxon>
        <taxon>Streptomyces</taxon>
    </lineage>
</organism>
<dbReference type="InterPro" id="IPR051540">
    <property type="entry name" value="S-2-haloacid_dehalogenase"/>
</dbReference>
<dbReference type="HOGENOM" id="CLU_045011_3_0_11"/>